<dbReference type="InterPro" id="IPR011029">
    <property type="entry name" value="DEATH-like_dom_sf"/>
</dbReference>
<feature type="repeat" description="ANK" evidence="3">
    <location>
        <begin position="51"/>
        <end position="83"/>
    </location>
</feature>
<gene>
    <name evidence="6" type="primary">LOC106159486</name>
</gene>
<feature type="domain" description="Death" evidence="4">
    <location>
        <begin position="197"/>
        <end position="260"/>
    </location>
</feature>
<keyword evidence="2 3" id="KW-0040">ANK repeat</keyword>
<dbReference type="InterPro" id="IPR002110">
    <property type="entry name" value="Ankyrin_rpt"/>
</dbReference>
<proteinExistence type="predicted"/>
<dbReference type="InParanoid" id="A0A1S3I1L4"/>
<dbReference type="PROSITE" id="PS50017">
    <property type="entry name" value="DEATH_DOMAIN"/>
    <property type="match status" value="1"/>
</dbReference>
<dbReference type="GO" id="GO:0007165">
    <property type="term" value="P:signal transduction"/>
    <property type="evidence" value="ECO:0007669"/>
    <property type="project" value="InterPro"/>
</dbReference>
<evidence type="ECO:0000256" key="3">
    <source>
        <dbReference type="PROSITE-ProRule" id="PRU00023"/>
    </source>
</evidence>
<dbReference type="GO" id="GO:0005634">
    <property type="term" value="C:nucleus"/>
    <property type="evidence" value="ECO:0007669"/>
    <property type="project" value="TreeGrafter"/>
</dbReference>
<keyword evidence="1" id="KW-0677">Repeat</keyword>
<evidence type="ECO:0000256" key="1">
    <source>
        <dbReference type="ARBA" id="ARBA00022737"/>
    </source>
</evidence>
<feature type="repeat" description="ANK" evidence="3">
    <location>
        <begin position="18"/>
        <end position="50"/>
    </location>
</feature>
<sequence length="357" mass="39960">MVKLLLDSGAEVNAGNRYGRTPLHEAAQAGHKDMVELLLERGADPNITNEDGSTPLHLAACKGHEDNVKLLLDHGADPNITDKYGWAPLHWAAEKGHEDITKLFLERGADSNITSEDDRIPLQEAAGKGFGDIAKLLLERGADPNIREKDKLTPYASVVKRNQRFSSPSIQTHLLQKVITAVSEQVSVRDIRFLARKQLGIPNSKLENIRCQNPNDAREEAFQILWEWMKIKAGATVHNLFKALKDQQLNEGLDKVRDEYAALLNEIWAMPEDEFQKFHSSLQPTKSSIDDVTLSNMTEMNLRCYFSDDLESLYVPVESSNANAKGNDNDSHKVVLKYRFAGKGVYWNAATSAKKNE</sequence>
<name>A0A1S3I1L4_LINAN</name>
<accession>A0A1S3I1L4</accession>
<dbReference type="AlphaFoldDB" id="A0A1S3I1L4"/>
<evidence type="ECO:0000256" key="2">
    <source>
        <dbReference type="ARBA" id="ARBA00023043"/>
    </source>
</evidence>
<dbReference type="SMART" id="SM00005">
    <property type="entry name" value="DEATH"/>
    <property type="match status" value="1"/>
</dbReference>
<dbReference type="SMART" id="SM00248">
    <property type="entry name" value="ANK"/>
    <property type="match status" value="4"/>
</dbReference>
<dbReference type="InterPro" id="IPR000488">
    <property type="entry name" value="Death_dom"/>
</dbReference>
<dbReference type="PROSITE" id="PS50297">
    <property type="entry name" value="ANK_REP_REGION"/>
    <property type="match status" value="4"/>
</dbReference>
<dbReference type="PANTHER" id="PTHR24201:SF16">
    <property type="entry name" value="ANKYRIN-1-LIKE-RELATED"/>
    <property type="match status" value="1"/>
</dbReference>
<reference evidence="6" key="1">
    <citation type="submission" date="2025-08" db="UniProtKB">
        <authorList>
            <consortium name="RefSeq"/>
        </authorList>
    </citation>
    <scope>IDENTIFICATION</scope>
    <source>
        <tissue evidence="6">Gonads</tissue>
    </source>
</reference>
<dbReference type="GeneID" id="106159486"/>
<dbReference type="SUPFAM" id="SSF47986">
    <property type="entry name" value="DEATH domain"/>
    <property type="match status" value="1"/>
</dbReference>
<feature type="repeat" description="ANK" evidence="3">
    <location>
        <begin position="117"/>
        <end position="149"/>
    </location>
</feature>
<dbReference type="SUPFAM" id="SSF48403">
    <property type="entry name" value="Ankyrin repeat"/>
    <property type="match status" value="1"/>
</dbReference>
<dbReference type="PRINTS" id="PR01415">
    <property type="entry name" value="ANKYRIN"/>
</dbReference>
<dbReference type="InterPro" id="IPR036770">
    <property type="entry name" value="Ankyrin_rpt-contain_sf"/>
</dbReference>
<keyword evidence="5" id="KW-1185">Reference proteome</keyword>
<feature type="repeat" description="ANK" evidence="3">
    <location>
        <begin position="84"/>
        <end position="116"/>
    </location>
</feature>
<dbReference type="Proteomes" id="UP000085678">
    <property type="component" value="Unplaced"/>
</dbReference>
<dbReference type="PANTHER" id="PTHR24201">
    <property type="entry name" value="ANK_REP_REGION DOMAIN-CONTAINING PROTEIN"/>
    <property type="match status" value="1"/>
</dbReference>
<dbReference type="Pfam" id="PF00531">
    <property type="entry name" value="Death"/>
    <property type="match status" value="1"/>
</dbReference>
<dbReference type="STRING" id="7574.A0A1S3I1L4"/>
<dbReference type="Pfam" id="PF13637">
    <property type="entry name" value="Ank_4"/>
    <property type="match status" value="1"/>
</dbReference>
<dbReference type="Gene3D" id="1.10.533.10">
    <property type="entry name" value="Death Domain, Fas"/>
    <property type="match status" value="1"/>
</dbReference>
<organism evidence="5 6">
    <name type="scientific">Lingula anatina</name>
    <name type="common">Brachiopod</name>
    <name type="synonym">Lingula unguis</name>
    <dbReference type="NCBI Taxonomy" id="7574"/>
    <lineage>
        <taxon>Eukaryota</taxon>
        <taxon>Metazoa</taxon>
        <taxon>Spiralia</taxon>
        <taxon>Lophotrochozoa</taxon>
        <taxon>Brachiopoda</taxon>
        <taxon>Linguliformea</taxon>
        <taxon>Lingulata</taxon>
        <taxon>Lingulida</taxon>
        <taxon>Linguloidea</taxon>
        <taxon>Lingulidae</taxon>
        <taxon>Lingula</taxon>
    </lineage>
</organism>
<dbReference type="PROSITE" id="PS50088">
    <property type="entry name" value="ANK_REPEAT"/>
    <property type="match status" value="4"/>
</dbReference>
<evidence type="ECO:0000313" key="6">
    <source>
        <dbReference type="RefSeq" id="XP_013391239.1"/>
    </source>
</evidence>
<evidence type="ECO:0000313" key="5">
    <source>
        <dbReference type="Proteomes" id="UP000085678"/>
    </source>
</evidence>
<dbReference type="OrthoDB" id="9995210at2759"/>
<dbReference type="KEGG" id="lak:106159486"/>
<dbReference type="Gene3D" id="1.25.40.20">
    <property type="entry name" value="Ankyrin repeat-containing domain"/>
    <property type="match status" value="2"/>
</dbReference>
<dbReference type="RefSeq" id="XP_013391239.1">
    <property type="nucleotide sequence ID" value="XM_013535785.1"/>
</dbReference>
<dbReference type="Pfam" id="PF12796">
    <property type="entry name" value="Ank_2"/>
    <property type="match status" value="1"/>
</dbReference>
<evidence type="ECO:0000259" key="4">
    <source>
        <dbReference type="PROSITE" id="PS50017"/>
    </source>
</evidence>
<dbReference type="InterPro" id="IPR050776">
    <property type="entry name" value="Ank_Repeat/CDKN_Inhibitor"/>
</dbReference>
<protein>
    <submittedName>
        <fullName evidence="6">Ankyrin repeat domain-containing protein 50</fullName>
    </submittedName>
</protein>